<dbReference type="GO" id="GO:0046872">
    <property type="term" value="F:metal ion binding"/>
    <property type="evidence" value="ECO:0007669"/>
    <property type="project" value="UniProtKB-KW"/>
</dbReference>
<evidence type="ECO:0000256" key="3">
    <source>
        <dbReference type="ARBA" id="ARBA00023027"/>
    </source>
</evidence>
<dbReference type="PANTHER" id="PTHR30004:SF6">
    <property type="entry name" value="D-THREONATE 4-PHOSPHATE DEHYDROGENASE"/>
    <property type="match status" value="1"/>
</dbReference>
<dbReference type="GO" id="GO:0050570">
    <property type="term" value="F:4-hydroxythreonine-4-phosphate dehydrogenase activity"/>
    <property type="evidence" value="ECO:0007669"/>
    <property type="project" value="UniProtKB-EC"/>
</dbReference>
<sequence>KAVRHATELCIEGRCEALVTAPIHKEAVALAGYPHTGHTGFLGELCQVASPTMLFFDPVSGLTVALATIHIALRDVPDTIAGMDMERFFRELRTSLQKDFRVPDPAIAVLGLNPHASDGGVMGNEEQTVLEPVIRELAQKHRIEGPFPADGFFGSGQYRNYDITVAMYHDQGLLPFKVLAFETGINVTLGLPIVRTSPDHGTGFDIAGKGIASPRSFTEACLLARTISINRKAAD</sequence>
<reference evidence="4" key="1">
    <citation type="journal article" date="2020" name="mSystems">
        <title>Genome- and Community-Level Interaction Insights into Carbon Utilization and Element Cycling Functions of Hydrothermarchaeota in Hydrothermal Sediment.</title>
        <authorList>
            <person name="Zhou Z."/>
            <person name="Liu Y."/>
            <person name="Xu W."/>
            <person name="Pan J."/>
            <person name="Luo Z.H."/>
            <person name="Li M."/>
        </authorList>
    </citation>
    <scope>NUCLEOTIDE SEQUENCE [LARGE SCALE GENOMIC DNA]</scope>
    <source>
        <strain evidence="4">SpSt-1181</strain>
    </source>
</reference>
<organism evidence="4">
    <name type="scientific">Prosthecochloris aestuarii</name>
    <dbReference type="NCBI Taxonomy" id="1102"/>
    <lineage>
        <taxon>Bacteria</taxon>
        <taxon>Pseudomonadati</taxon>
        <taxon>Chlorobiota</taxon>
        <taxon>Chlorobiia</taxon>
        <taxon>Chlorobiales</taxon>
        <taxon>Chlorobiaceae</taxon>
        <taxon>Prosthecochloris</taxon>
    </lineage>
</organism>
<comment type="caution">
    <text evidence="4">The sequence shown here is derived from an EMBL/GenBank/DDBJ whole genome shotgun (WGS) entry which is preliminary data.</text>
</comment>
<dbReference type="EC" id="1.1.1.262" evidence="4"/>
<protein>
    <submittedName>
        <fullName evidence="4">4-hydroxythreonine-4-phosphate dehydrogenase PdxA</fullName>
        <ecNumber evidence="4">1.1.1.262</ecNumber>
    </submittedName>
</protein>
<dbReference type="SUPFAM" id="SSF53659">
    <property type="entry name" value="Isocitrate/Isopropylmalate dehydrogenase-like"/>
    <property type="match status" value="1"/>
</dbReference>
<name>A0A831WS01_PROAE</name>
<accession>A0A831WS01</accession>
<keyword evidence="1" id="KW-0479">Metal-binding</keyword>
<keyword evidence="3" id="KW-0520">NAD</keyword>
<gene>
    <name evidence="4" type="primary">pdxA</name>
    <name evidence="4" type="ORF">ENN50_05860</name>
</gene>
<dbReference type="AlphaFoldDB" id="A0A831WS01"/>
<dbReference type="NCBIfam" id="TIGR00557">
    <property type="entry name" value="pdxA"/>
    <property type="match status" value="1"/>
</dbReference>
<evidence type="ECO:0000256" key="1">
    <source>
        <dbReference type="ARBA" id="ARBA00022723"/>
    </source>
</evidence>
<keyword evidence="2 4" id="KW-0560">Oxidoreductase</keyword>
<dbReference type="Pfam" id="PF04166">
    <property type="entry name" value="PdxA"/>
    <property type="match status" value="1"/>
</dbReference>
<dbReference type="InterPro" id="IPR005255">
    <property type="entry name" value="PdxA_fam"/>
</dbReference>
<proteinExistence type="predicted"/>
<dbReference type="Gene3D" id="3.40.718.10">
    <property type="entry name" value="Isopropylmalate Dehydrogenase"/>
    <property type="match status" value="1"/>
</dbReference>
<feature type="non-terminal residue" evidence="4">
    <location>
        <position position="1"/>
    </location>
</feature>
<dbReference type="Proteomes" id="UP000886335">
    <property type="component" value="Unassembled WGS sequence"/>
</dbReference>
<evidence type="ECO:0000256" key="2">
    <source>
        <dbReference type="ARBA" id="ARBA00023002"/>
    </source>
</evidence>
<dbReference type="GO" id="GO:0051287">
    <property type="term" value="F:NAD binding"/>
    <property type="evidence" value="ECO:0007669"/>
    <property type="project" value="InterPro"/>
</dbReference>
<dbReference type="PANTHER" id="PTHR30004">
    <property type="entry name" value="4-HYDROXYTHREONINE-4-PHOSPHATE DEHYDROGENASE"/>
    <property type="match status" value="1"/>
</dbReference>
<dbReference type="EMBL" id="DSBW01000132">
    <property type="protein sequence ID" value="HED31195.1"/>
    <property type="molecule type" value="Genomic_DNA"/>
</dbReference>
<evidence type="ECO:0000313" key="4">
    <source>
        <dbReference type="EMBL" id="HED31195.1"/>
    </source>
</evidence>